<keyword evidence="3" id="KW-0238">DNA-binding</keyword>
<dbReference type="AlphaFoldDB" id="A0A239C897"/>
<dbReference type="GO" id="GO:0003677">
    <property type="term" value="F:DNA binding"/>
    <property type="evidence" value="ECO:0007669"/>
    <property type="project" value="UniProtKB-KW"/>
</dbReference>
<evidence type="ECO:0000256" key="4">
    <source>
        <dbReference type="ARBA" id="ARBA00023163"/>
    </source>
</evidence>
<gene>
    <name evidence="5" type="ORF">SAMN05216255_1551</name>
</gene>
<dbReference type="InterPro" id="IPR010534">
    <property type="entry name" value="Phage_933W_GpQ"/>
</dbReference>
<protein>
    <submittedName>
        <fullName evidence="5">Phage antitermination protein Q</fullName>
    </submittedName>
</protein>
<keyword evidence="2" id="KW-0805">Transcription regulation</keyword>
<dbReference type="RefSeq" id="WP_089359346.1">
    <property type="nucleotide sequence ID" value="NZ_FZOG01000002.1"/>
</dbReference>
<dbReference type="Pfam" id="PF06530">
    <property type="entry name" value="Phage_antitermQ"/>
    <property type="match status" value="1"/>
</dbReference>
<comment type="similarity">
    <text evidence="1">Belongs to the phage antitermination Q type 1 family.</text>
</comment>
<keyword evidence="4" id="KW-0804">Transcription</keyword>
<reference evidence="6" key="1">
    <citation type="submission" date="2017-06" db="EMBL/GenBank/DDBJ databases">
        <authorList>
            <person name="Varghese N."/>
            <person name="Submissions S."/>
        </authorList>
    </citation>
    <scope>NUCLEOTIDE SEQUENCE [LARGE SCALE GENOMIC DNA]</scope>
    <source>
        <strain evidence="6">CIP 108523</strain>
    </source>
</reference>
<evidence type="ECO:0000256" key="3">
    <source>
        <dbReference type="ARBA" id="ARBA00023125"/>
    </source>
</evidence>
<name>A0A239C897_9PSED</name>
<dbReference type="EMBL" id="FZOG01000002">
    <property type="protein sequence ID" value="SNS16102.1"/>
    <property type="molecule type" value="Genomic_DNA"/>
</dbReference>
<evidence type="ECO:0000313" key="6">
    <source>
        <dbReference type="Proteomes" id="UP000242915"/>
    </source>
</evidence>
<sequence>MQQIDTAYLLQEWGVWLRVQVGVPRYVSPSYALMRDNVQMSGGLDPCITDDTAMLIDRLVSRLEKRYPEAGQALWNYYRHGISYRHLGKLMGITHVKAQELVMVGSAWVDSALCGHDIAA</sequence>
<dbReference type="Proteomes" id="UP000242915">
    <property type="component" value="Unassembled WGS sequence"/>
</dbReference>
<evidence type="ECO:0000313" key="5">
    <source>
        <dbReference type="EMBL" id="SNS16102.1"/>
    </source>
</evidence>
<evidence type="ECO:0000256" key="2">
    <source>
        <dbReference type="ARBA" id="ARBA00023015"/>
    </source>
</evidence>
<evidence type="ECO:0000256" key="1">
    <source>
        <dbReference type="ARBA" id="ARBA00010234"/>
    </source>
</evidence>
<dbReference type="GO" id="GO:0060567">
    <property type="term" value="P:negative regulation of termination of DNA-templated transcription"/>
    <property type="evidence" value="ECO:0007669"/>
    <property type="project" value="InterPro"/>
</dbReference>
<accession>A0A239C897</accession>
<organism evidence="5 6">
    <name type="scientific">Pseudomonas segetis</name>
    <dbReference type="NCBI Taxonomy" id="298908"/>
    <lineage>
        <taxon>Bacteria</taxon>
        <taxon>Pseudomonadati</taxon>
        <taxon>Pseudomonadota</taxon>
        <taxon>Gammaproteobacteria</taxon>
        <taxon>Pseudomonadales</taxon>
        <taxon>Pseudomonadaceae</taxon>
        <taxon>Pseudomonas</taxon>
    </lineage>
</organism>
<proteinExistence type="inferred from homology"/>
<keyword evidence="6" id="KW-1185">Reference proteome</keyword>